<reference evidence="1 2" key="1">
    <citation type="journal article" date="2010" name="Cell">
        <title>The genome of Naegleria gruberi illuminates early eukaryotic versatility.</title>
        <authorList>
            <person name="Fritz-Laylin L.K."/>
            <person name="Prochnik S.E."/>
            <person name="Ginger M.L."/>
            <person name="Dacks J.B."/>
            <person name="Carpenter M.L."/>
            <person name="Field M.C."/>
            <person name="Kuo A."/>
            <person name="Paredez A."/>
            <person name="Chapman J."/>
            <person name="Pham J."/>
            <person name="Shu S."/>
            <person name="Neupane R."/>
            <person name="Cipriano M."/>
            <person name="Mancuso J."/>
            <person name="Tu H."/>
            <person name="Salamov A."/>
            <person name="Lindquist E."/>
            <person name="Shapiro H."/>
            <person name="Lucas S."/>
            <person name="Grigoriev I.V."/>
            <person name="Cande W.Z."/>
            <person name="Fulton C."/>
            <person name="Rokhsar D.S."/>
            <person name="Dawson S.C."/>
        </authorList>
    </citation>
    <scope>NUCLEOTIDE SEQUENCE [LARGE SCALE GENOMIC DNA]</scope>
    <source>
        <strain evidence="1 2">NEG-M</strain>
    </source>
</reference>
<dbReference type="SUPFAM" id="SSF51197">
    <property type="entry name" value="Clavaminate synthase-like"/>
    <property type="match status" value="1"/>
</dbReference>
<dbReference type="EMBL" id="GG738879">
    <property type="protein sequence ID" value="EFC42440.1"/>
    <property type="molecule type" value="Genomic_DNA"/>
</dbReference>
<dbReference type="Proteomes" id="UP000006671">
    <property type="component" value="Unassembled WGS sequence"/>
</dbReference>
<evidence type="ECO:0008006" key="3">
    <source>
        <dbReference type="Google" id="ProtNLM"/>
    </source>
</evidence>
<dbReference type="OMA" id="HRRMKNT"/>
<dbReference type="OrthoDB" id="10256432at2759"/>
<dbReference type="AlphaFoldDB" id="D2VKW8"/>
<accession>D2VKW8</accession>
<organism evidence="2">
    <name type="scientific">Naegleria gruberi</name>
    <name type="common">Amoeba</name>
    <dbReference type="NCBI Taxonomy" id="5762"/>
    <lineage>
        <taxon>Eukaryota</taxon>
        <taxon>Discoba</taxon>
        <taxon>Heterolobosea</taxon>
        <taxon>Tetramitia</taxon>
        <taxon>Eutetramitia</taxon>
        <taxon>Vahlkampfiidae</taxon>
        <taxon>Naegleria</taxon>
    </lineage>
</organism>
<dbReference type="KEGG" id="ngr:NAEGRDRAFT_80378"/>
<dbReference type="Gene3D" id="2.60.120.620">
    <property type="entry name" value="q2cbj1_9rhob like domain"/>
    <property type="match status" value="1"/>
</dbReference>
<keyword evidence="2" id="KW-1185">Reference proteome</keyword>
<evidence type="ECO:0000313" key="1">
    <source>
        <dbReference type="EMBL" id="EFC42440.1"/>
    </source>
</evidence>
<protein>
    <recommendedName>
        <fullName evidence="3">Phytanoyl-CoA dioxygenase</fullName>
    </recommendedName>
</protein>
<sequence length="385" mass="44554">MNSKSRAKAAGNYQSTTLTSFGPARKIQEIISHILTDTMLSPLEDKFKLEVRESNNSTPQIIPFGKRGTVSNKNHISRVFFEQHVVWEKSVQNDAVSDAASMALLIMLNSGQITIPTHPNTIVDAHQAEDPVALSAFVKQFLIDGYLVIEASALKTTSATFHKSMFELGRSVRNHLTTKVPQIAHVFSDMTLKRVLTRLVGIDYRTLDTTHMHLSQRGRADQHFHKDDFEDYERPSVEPSKHLDEIMAMYYPQDTILEMGPTSIRRGTQYTCYSTDYVPDRFVFKDQPDENEVRLCCKAGSIVLLHYEIVHRRMKNTLTDRFMMKFQFRRRNAPTEKSWCYDIEKEEYANLPSPNYEQVPLLETNFDPSVEQYAREIWKYLHYQK</sequence>
<dbReference type="eggNOG" id="ENOG502SUN1">
    <property type="taxonomic scope" value="Eukaryota"/>
</dbReference>
<dbReference type="RefSeq" id="XP_002675184.1">
    <property type="nucleotide sequence ID" value="XM_002675138.1"/>
</dbReference>
<proteinExistence type="predicted"/>
<gene>
    <name evidence="1" type="ORF">NAEGRDRAFT_80378</name>
</gene>
<name>D2VKW8_NAEGR</name>
<dbReference type="InParanoid" id="D2VKW8"/>
<dbReference type="GeneID" id="8863076"/>
<evidence type="ECO:0000313" key="2">
    <source>
        <dbReference type="Proteomes" id="UP000006671"/>
    </source>
</evidence>
<dbReference type="VEuPathDB" id="AmoebaDB:NAEGRDRAFT_80378"/>